<name>A0ABP5K8V5_9ACTN</name>
<reference evidence="3" key="1">
    <citation type="journal article" date="2019" name="Int. J. Syst. Evol. Microbiol.">
        <title>The Global Catalogue of Microorganisms (GCM) 10K type strain sequencing project: providing services to taxonomists for standard genome sequencing and annotation.</title>
        <authorList>
            <consortium name="The Broad Institute Genomics Platform"/>
            <consortium name="The Broad Institute Genome Sequencing Center for Infectious Disease"/>
            <person name="Wu L."/>
            <person name="Ma J."/>
        </authorList>
    </citation>
    <scope>NUCLEOTIDE SEQUENCE [LARGE SCALE GENOMIC DNA]</scope>
    <source>
        <strain evidence="3">JCM 16021</strain>
    </source>
</reference>
<sequence length="88" mass="9290">MSLHGPGDQNVQLARKTKLATFVLDGGLYRDADSDPLGYTWRSSTGAVVGTTSQVSLQRAAGKYVFTLTVTDGRGGSASDTVVVTVRR</sequence>
<evidence type="ECO:0000259" key="1">
    <source>
        <dbReference type="PROSITE" id="PS50093"/>
    </source>
</evidence>
<dbReference type="Proteomes" id="UP001500575">
    <property type="component" value="Unassembled WGS sequence"/>
</dbReference>
<evidence type="ECO:0000313" key="2">
    <source>
        <dbReference type="EMBL" id="GAA2126465.1"/>
    </source>
</evidence>
<dbReference type="PROSITE" id="PS50093">
    <property type="entry name" value="PKD"/>
    <property type="match status" value="1"/>
</dbReference>
<dbReference type="Gene3D" id="2.60.40.10">
    <property type="entry name" value="Immunoglobulins"/>
    <property type="match status" value="1"/>
</dbReference>
<dbReference type="Pfam" id="PF22352">
    <property type="entry name" value="K319L-like_PKD"/>
    <property type="match status" value="1"/>
</dbReference>
<gene>
    <name evidence="2" type="ORF">GCM10009843_24930</name>
</gene>
<dbReference type="InterPro" id="IPR035986">
    <property type="entry name" value="PKD_dom_sf"/>
</dbReference>
<dbReference type="EMBL" id="BAAAQQ010000012">
    <property type="protein sequence ID" value="GAA2126465.1"/>
    <property type="molecule type" value="Genomic_DNA"/>
</dbReference>
<evidence type="ECO:0000313" key="3">
    <source>
        <dbReference type="Proteomes" id="UP001500575"/>
    </source>
</evidence>
<organism evidence="2 3">
    <name type="scientific">Nocardioides bigeumensis</name>
    <dbReference type="NCBI Taxonomy" id="433657"/>
    <lineage>
        <taxon>Bacteria</taxon>
        <taxon>Bacillati</taxon>
        <taxon>Actinomycetota</taxon>
        <taxon>Actinomycetes</taxon>
        <taxon>Propionibacteriales</taxon>
        <taxon>Nocardioidaceae</taxon>
        <taxon>Nocardioides</taxon>
    </lineage>
</organism>
<proteinExistence type="predicted"/>
<feature type="domain" description="PKD" evidence="1">
    <location>
        <begin position="35"/>
        <end position="88"/>
    </location>
</feature>
<dbReference type="RefSeq" id="WP_344304076.1">
    <property type="nucleotide sequence ID" value="NZ_BAAAQQ010000012.1"/>
</dbReference>
<protein>
    <recommendedName>
        <fullName evidence="1">PKD domain-containing protein</fullName>
    </recommendedName>
</protein>
<accession>A0ABP5K8V5</accession>
<dbReference type="InterPro" id="IPR013783">
    <property type="entry name" value="Ig-like_fold"/>
</dbReference>
<comment type="caution">
    <text evidence="2">The sequence shown here is derived from an EMBL/GenBank/DDBJ whole genome shotgun (WGS) entry which is preliminary data.</text>
</comment>
<keyword evidence="3" id="KW-1185">Reference proteome</keyword>
<dbReference type="InterPro" id="IPR000601">
    <property type="entry name" value="PKD_dom"/>
</dbReference>
<dbReference type="SUPFAM" id="SSF49299">
    <property type="entry name" value="PKD domain"/>
    <property type="match status" value="1"/>
</dbReference>